<dbReference type="GO" id="GO:0015074">
    <property type="term" value="P:DNA integration"/>
    <property type="evidence" value="ECO:0007669"/>
    <property type="project" value="UniProtKB-KW"/>
</dbReference>
<keyword evidence="3" id="KW-0233">DNA recombination</keyword>
<evidence type="ECO:0000256" key="3">
    <source>
        <dbReference type="ARBA" id="ARBA00023172"/>
    </source>
</evidence>
<feature type="domain" description="Core-binding (CB)" evidence="6">
    <location>
        <begin position="1"/>
        <end position="80"/>
    </location>
</feature>
<dbReference type="GO" id="GO:0003677">
    <property type="term" value="F:DNA binding"/>
    <property type="evidence" value="ECO:0007669"/>
    <property type="project" value="UniProtKB-UniRule"/>
</dbReference>
<dbReference type="EMBL" id="UGGU01000003">
    <property type="protein sequence ID" value="STO30687.1"/>
    <property type="molecule type" value="Genomic_DNA"/>
</dbReference>
<dbReference type="Pfam" id="PF00589">
    <property type="entry name" value="Phage_integrase"/>
    <property type="match status" value="1"/>
</dbReference>
<dbReference type="PANTHER" id="PTHR30349:SF81">
    <property type="entry name" value="TYROSINE RECOMBINASE XERC"/>
    <property type="match status" value="1"/>
</dbReference>
<evidence type="ECO:0000256" key="1">
    <source>
        <dbReference type="ARBA" id="ARBA00022908"/>
    </source>
</evidence>
<dbReference type="InterPro" id="IPR013762">
    <property type="entry name" value="Integrase-like_cat_sf"/>
</dbReference>
<dbReference type="RefSeq" id="WP_115268332.1">
    <property type="nucleotide sequence ID" value="NZ_UGGU01000003.1"/>
</dbReference>
<proteinExistence type="predicted"/>
<keyword evidence="8" id="KW-1185">Reference proteome</keyword>
<evidence type="ECO:0000259" key="6">
    <source>
        <dbReference type="PROSITE" id="PS51900"/>
    </source>
</evidence>
<dbReference type="InterPro" id="IPR002104">
    <property type="entry name" value="Integrase_catalytic"/>
</dbReference>
<dbReference type="AlphaFoldDB" id="A0A377GUP8"/>
<dbReference type="PROSITE" id="PS51900">
    <property type="entry name" value="CB"/>
    <property type="match status" value="1"/>
</dbReference>
<dbReference type="SUPFAM" id="SSF56349">
    <property type="entry name" value="DNA breaking-rejoining enzymes"/>
    <property type="match status" value="1"/>
</dbReference>
<evidence type="ECO:0000256" key="2">
    <source>
        <dbReference type="ARBA" id="ARBA00023125"/>
    </source>
</evidence>
<keyword evidence="2 4" id="KW-0238">DNA-binding</keyword>
<dbReference type="GO" id="GO:0006310">
    <property type="term" value="P:DNA recombination"/>
    <property type="evidence" value="ECO:0007669"/>
    <property type="project" value="UniProtKB-KW"/>
</dbReference>
<keyword evidence="1" id="KW-0229">DNA integration</keyword>
<evidence type="ECO:0000256" key="4">
    <source>
        <dbReference type="PROSITE-ProRule" id="PRU01248"/>
    </source>
</evidence>
<evidence type="ECO:0000313" key="7">
    <source>
        <dbReference type="EMBL" id="STO30687.1"/>
    </source>
</evidence>
<organism evidence="7 8">
    <name type="scientific">Fusobacterium necrogenes</name>
    <dbReference type="NCBI Taxonomy" id="858"/>
    <lineage>
        <taxon>Bacteria</taxon>
        <taxon>Fusobacteriati</taxon>
        <taxon>Fusobacteriota</taxon>
        <taxon>Fusobacteriia</taxon>
        <taxon>Fusobacteriales</taxon>
        <taxon>Fusobacteriaceae</taxon>
        <taxon>Fusobacterium</taxon>
    </lineage>
</organism>
<dbReference type="PANTHER" id="PTHR30349">
    <property type="entry name" value="PHAGE INTEGRASE-RELATED"/>
    <property type="match status" value="1"/>
</dbReference>
<evidence type="ECO:0000259" key="5">
    <source>
        <dbReference type="PROSITE" id="PS51898"/>
    </source>
</evidence>
<dbReference type="Proteomes" id="UP000255328">
    <property type="component" value="Unassembled WGS sequence"/>
</dbReference>
<dbReference type="Gene3D" id="1.10.443.10">
    <property type="entry name" value="Intergrase catalytic core"/>
    <property type="match status" value="1"/>
</dbReference>
<dbReference type="Pfam" id="PF02899">
    <property type="entry name" value="Phage_int_SAM_1"/>
    <property type="match status" value="1"/>
</dbReference>
<gene>
    <name evidence="7" type="primary">xerC_1</name>
    <name evidence="7" type="ORF">NCTC10723_00112</name>
</gene>
<dbReference type="InterPro" id="IPR050090">
    <property type="entry name" value="Tyrosine_recombinase_XerCD"/>
</dbReference>
<sequence length="263" mass="31197">MDFINEFLKNSKENGRINSSTLELYRKDIEDFDGFIVGKELIDVENQDIVNYIEELKKKYSDMSIYRKLSSIKSFYKYLLKSKIIDENPVKNIELPNRVKKVTAVLEGWELKRILDVCQDSYEEKRDSIVIKLLYETGFKIGDILSLEKDNLKRYNYEIVSIHSATKILNQKISEELSKELRHFSEELLPKMYINRNKIFQELTREGFRVRFMNYGKRAELTREISPSMIKKIIAEEKTRDEQGISFLDKIREQYMKIGIGDD</sequence>
<accession>A0A377GUP8</accession>
<reference evidence="7 8" key="1">
    <citation type="submission" date="2018-06" db="EMBL/GenBank/DDBJ databases">
        <authorList>
            <consortium name="Pathogen Informatics"/>
            <person name="Doyle S."/>
        </authorList>
    </citation>
    <scope>NUCLEOTIDE SEQUENCE [LARGE SCALE GENOMIC DNA]</scope>
    <source>
        <strain evidence="7 8">NCTC10723</strain>
    </source>
</reference>
<protein>
    <submittedName>
        <fullName evidence="7">Tyrosine recombinase XerC</fullName>
    </submittedName>
</protein>
<name>A0A377GUP8_9FUSO</name>
<dbReference type="InterPro" id="IPR011010">
    <property type="entry name" value="DNA_brk_join_enz"/>
</dbReference>
<dbReference type="PROSITE" id="PS51898">
    <property type="entry name" value="TYR_RECOMBINASE"/>
    <property type="match status" value="1"/>
</dbReference>
<evidence type="ECO:0000313" key="8">
    <source>
        <dbReference type="Proteomes" id="UP000255328"/>
    </source>
</evidence>
<dbReference type="InterPro" id="IPR004107">
    <property type="entry name" value="Integrase_SAM-like_N"/>
</dbReference>
<dbReference type="Gene3D" id="1.10.150.130">
    <property type="match status" value="1"/>
</dbReference>
<dbReference type="OrthoDB" id="9801717at2"/>
<feature type="domain" description="Tyr recombinase" evidence="5">
    <location>
        <begin position="101"/>
        <end position="263"/>
    </location>
</feature>
<dbReference type="InterPro" id="IPR044068">
    <property type="entry name" value="CB"/>
</dbReference>
<dbReference type="InterPro" id="IPR010998">
    <property type="entry name" value="Integrase_recombinase_N"/>
</dbReference>